<sequence length="121" mass="13399">MATPLETSLTENLDEAFLKQLVELFSVLDDAKDTSLANIIRAIAYGEWIEGCAWGAFLMLMGITFMVLLIMACRHREGQVPGQNLNQAQSAGRGGYLEAVVAALRFVFGLVFNRQRIHLPI</sequence>
<organism evidence="2 3">
    <name type="scientific">Acrobeloides nanus</name>
    <dbReference type="NCBI Taxonomy" id="290746"/>
    <lineage>
        <taxon>Eukaryota</taxon>
        <taxon>Metazoa</taxon>
        <taxon>Ecdysozoa</taxon>
        <taxon>Nematoda</taxon>
        <taxon>Chromadorea</taxon>
        <taxon>Rhabditida</taxon>
        <taxon>Tylenchina</taxon>
        <taxon>Cephalobomorpha</taxon>
        <taxon>Cephaloboidea</taxon>
        <taxon>Cephalobidae</taxon>
        <taxon>Acrobeloides</taxon>
    </lineage>
</organism>
<keyword evidence="1" id="KW-0812">Transmembrane</keyword>
<protein>
    <submittedName>
        <fullName evidence="3">Uncharacterized protein</fullName>
    </submittedName>
</protein>
<proteinExistence type="predicted"/>
<dbReference type="WBParaSite" id="ACRNAN_Path_689.g2572.t1">
    <property type="protein sequence ID" value="ACRNAN_Path_689.g2572.t1"/>
    <property type="gene ID" value="ACRNAN_Path_689.g2572"/>
</dbReference>
<accession>A0A914C9W8</accession>
<evidence type="ECO:0000313" key="2">
    <source>
        <dbReference type="Proteomes" id="UP000887540"/>
    </source>
</evidence>
<dbReference type="AlphaFoldDB" id="A0A914C9W8"/>
<reference evidence="3" key="1">
    <citation type="submission" date="2022-11" db="UniProtKB">
        <authorList>
            <consortium name="WormBaseParasite"/>
        </authorList>
    </citation>
    <scope>IDENTIFICATION</scope>
</reference>
<feature type="transmembrane region" description="Helical" evidence="1">
    <location>
        <begin position="94"/>
        <end position="112"/>
    </location>
</feature>
<name>A0A914C9W8_9BILA</name>
<dbReference type="Proteomes" id="UP000887540">
    <property type="component" value="Unplaced"/>
</dbReference>
<keyword evidence="1" id="KW-0472">Membrane</keyword>
<keyword evidence="1" id="KW-1133">Transmembrane helix</keyword>
<evidence type="ECO:0000256" key="1">
    <source>
        <dbReference type="SAM" id="Phobius"/>
    </source>
</evidence>
<feature type="transmembrane region" description="Helical" evidence="1">
    <location>
        <begin position="53"/>
        <end position="73"/>
    </location>
</feature>
<evidence type="ECO:0000313" key="3">
    <source>
        <dbReference type="WBParaSite" id="ACRNAN_Path_689.g2572.t1"/>
    </source>
</evidence>
<keyword evidence="2" id="KW-1185">Reference proteome</keyword>